<evidence type="ECO:0000256" key="4">
    <source>
        <dbReference type="ARBA" id="ARBA00066388"/>
    </source>
</evidence>
<dbReference type="Pfam" id="PF00005">
    <property type="entry name" value="ABC_tran"/>
    <property type="match status" value="1"/>
</dbReference>
<keyword evidence="1" id="KW-0813">Transport</keyword>
<proteinExistence type="predicted"/>
<evidence type="ECO:0000313" key="7">
    <source>
        <dbReference type="Proteomes" id="UP000198619"/>
    </source>
</evidence>
<dbReference type="OrthoDB" id="9802264at2"/>
<feature type="domain" description="ABC transporter" evidence="5">
    <location>
        <begin position="4"/>
        <end position="234"/>
    </location>
</feature>
<keyword evidence="2" id="KW-0547">Nucleotide-binding</keyword>
<gene>
    <name evidence="6" type="ORF">SAMN04488528_100469</name>
</gene>
<name>A0A1I0W7Y5_9CLOT</name>
<accession>A0A1I0W7Y5</accession>
<dbReference type="InterPro" id="IPR003593">
    <property type="entry name" value="AAA+_ATPase"/>
</dbReference>
<dbReference type="EC" id="7.6.2.9" evidence="4"/>
<dbReference type="InterPro" id="IPR008995">
    <property type="entry name" value="Mo/tungstate-bd_C_term_dom"/>
</dbReference>
<dbReference type="PROSITE" id="PS50893">
    <property type="entry name" value="ABC_TRANSPORTER_2"/>
    <property type="match status" value="1"/>
</dbReference>
<dbReference type="InterPro" id="IPR027417">
    <property type="entry name" value="P-loop_NTPase"/>
</dbReference>
<dbReference type="Gene3D" id="3.40.50.300">
    <property type="entry name" value="P-loop containing nucleotide triphosphate hydrolases"/>
    <property type="match status" value="1"/>
</dbReference>
<dbReference type="GO" id="GO:0005524">
    <property type="term" value="F:ATP binding"/>
    <property type="evidence" value="ECO:0007669"/>
    <property type="project" value="UniProtKB-KW"/>
</dbReference>
<dbReference type="AlphaFoldDB" id="A0A1I0W7Y5"/>
<evidence type="ECO:0000256" key="1">
    <source>
        <dbReference type="ARBA" id="ARBA00022448"/>
    </source>
</evidence>
<dbReference type="InterPro" id="IPR017871">
    <property type="entry name" value="ABC_transporter-like_CS"/>
</dbReference>
<evidence type="ECO:0000256" key="2">
    <source>
        <dbReference type="ARBA" id="ARBA00022741"/>
    </source>
</evidence>
<dbReference type="SMART" id="SM00382">
    <property type="entry name" value="AAA"/>
    <property type="match status" value="1"/>
</dbReference>
<dbReference type="RefSeq" id="WP_090038866.1">
    <property type="nucleotide sequence ID" value="NZ_FOKI01000004.1"/>
</dbReference>
<dbReference type="STRING" id="84698.SAMN04488528_100469"/>
<organism evidence="6 7">
    <name type="scientific">Clostridium frigidicarnis</name>
    <dbReference type="NCBI Taxonomy" id="84698"/>
    <lineage>
        <taxon>Bacteria</taxon>
        <taxon>Bacillati</taxon>
        <taxon>Bacillota</taxon>
        <taxon>Clostridia</taxon>
        <taxon>Eubacteriales</taxon>
        <taxon>Clostridiaceae</taxon>
        <taxon>Clostridium</taxon>
    </lineage>
</organism>
<protein>
    <recommendedName>
        <fullName evidence="4">ABC-type quaternary amine transporter</fullName>
        <ecNumber evidence="4">7.6.2.9</ecNumber>
    </recommendedName>
</protein>
<dbReference type="SUPFAM" id="SSF50331">
    <property type="entry name" value="MOP-like"/>
    <property type="match status" value="1"/>
</dbReference>
<dbReference type="PROSITE" id="PS00211">
    <property type="entry name" value="ABC_TRANSPORTER_1"/>
    <property type="match status" value="1"/>
</dbReference>
<dbReference type="EMBL" id="FOKI01000004">
    <property type="protein sequence ID" value="SFA84026.1"/>
    <property type="molecule type" value="Genomic_DNA"/>
</dbReference>
<dbReference type="Proteomes" id="UP000198619">
    <property type="component" value="Unassembled WGS sequence"/>
</dbReference>
<dbReference type="GO" id="GO:0016887">
    <property type="term" value="F:ATP hydrolysis activity"/>
    <property type="evidence" value="ECO:0007669"/>
    <property type="project" value="InterPro"/>
</dbReference>
<keyword evidence="7" id="KW-1185">Reference proteome</keyword>
<dbReference type="InterPro" id="IPR003439">
    <property type="entry name" value="ABC_transporter-like_ATP-bd"/>
</dbReference>
<evidence type="ECO:0000259" key="5">
    <source>
        <dbReference type="PROSITE" id="PS50893"/>
    </source>
</evidence>
<dbReference type="GO" id="GO:0015418">
    <property type="term" value="F:ABC-type quaternary ammonium compound transporting activity"/>
    <property type="evidence" value="ECO:0007669"/>
    <property type="project" value="UniProtKB-EC"/>
</dbReference>
<dbReference type="SUPFAM" id="SSF52540">
    <property type="entry name" value="P-loop containing nucleoside triphosphate hydrolases"/>
    <property type="match status" value="1"/>
</dbReference>
<dbReference type="Gene3D" id="2.40.50.100">
    <property type="match status" value="1"/>
</dbReference>
<reference evidence="6 7" key="1">
    <citation type="submission" date="2016-10" db="EMBL/GenBank/DDBJ databases">
        <authorList>
            <person name="de Groot N.N."/>
        </authorList>
    </citation>
    <scope>NUCLEOTIDE SEQUENCE [LARGE SCALE GENOMIC DNA]</scope>
    <source>
        <strain evidence="6 7">DSM 12271</strain>
    </source>
</reference>
<evidence type="ECO:0000256" key="3">
    <source>
        <dbReference type="ARBA" id="ARBA00022840"/>
    </source>
</evidence>
<dbReference type="PANTHER" id="PTHR42781">
    <property type="entry name" value="SPERMIDINE/PUTRESCINE IMPORT ATP-BINDING PROTEIN POTA"/>
    <property type="match status" value="1"/>
</dbReference>
<sequence length="339" mass="38715">MSSIEIKDLTKILDEKVILDKINLNIEEGCFFTILGASGCGKTTLLKTIAGIHNIDNGQLIIDGKDISTLPMEKRNTPFVFQDHLLFPHMKVFDNIAFGLKISKMPRKEIHKKVTRIIDLLQLNGMENKYPKNLSGGQKQRVSLGRALVMEPKILLLDEPFSSLDINLREHMKNLIKEIHNIFKLTIIFVTHDKEEALCISDKIALMDGGKILQIGTPYEIYEKPNSLEVAKFFGNCNLIEGRIKDEHFLNDFWNIKVKVNKLDVDNCRLAIKSEDIEITKCVTSPIFISKKLYTGDKFIYTLKNKDEEIKVSCNKKTNLDINEKVYIHISNKVEAVIL</sequence>
<dbReference type="InterPro" id="IPR050093">
    <property type="entry name" value="ABC_SmlMolc_Importer"/>
</dbReference>
<dbReference type="FunFam" id="3.40.50.300:FF:000425">
    <property type="entry name" value="Probable ABC transporter, ATP-binding subunit"/>
    <property type="match status" value="1"/>
</dbReference>
<keyword evidence="3" id="KW-0067">ATP-binding</keyword>
<dbReference type="PANTHER" id="PTHR42781:SF4">
    <property type="entry name" value="SPERMIDINE_PUTRESCINE IMPORT ATP-BINDING PROTEIN POTA"/>
    <property type="match status" value="1"/>
</dbReference>
<evidence type="ECO:0000313" key="6">
    <source>
        <dbReference type="EMBL" id="SFA84026.1"/>
    </source>
</evidence>